<dbReference type="FunFam" id="3.30.70.100:FF:000019">
    <property type="entry name" value="Protein NipSnap homolog 3A"/>
    <property type="match status" value="1"/>
</dbReference>
<dbReference type="FunFam" id="3.30.70.100:FF:000017">
    <property type="entry name" value="Protein NipSnap homolog 3A"/>
    <property type="match status" value="1"/>
</dbReference>
<gene>
    <name evidence="4" type="primary">LOC481650</name>
</gene>
<dbReference type="Ensembl" id="ENSCAFT00000075815.2">
    <property type="protein sequence ID" value="ENSCAFP00000057482.2"/>
    <property type="gene ID" value="ENSCAFG00000023949.4"/>
</dbReference>
<name>A0A8P0N5Q4_CANLF</name>
<dbReference type="Pfam" id="PF07978">
    <property type="entry name" value="NIPSNAP"/>
    <property type="match status" value="2"/>
</dbReference>
<dbReference type="PANTHER" id="PTHR21017">
    <property type="entry name" value="NIPSNAP-RELATED"/>
    <property type="match status" value="1"/>
</dbReference>
<evidence type="ECO:0000313" key="4">
    <source>
        <dbReference type="Ensembl" id="ENSCAFP00000003929.5"/>
    </source>
</evidence>
<dbReference type="InterPro" id="IPR011008">
    <property type="entry name" value="Dimeric_a/b-barrel"/>
</dbReference>
<evidence type="ECO:0000313" key="5">
    <source>
        <dbReference type="Proteomes" id="UP000002254"/>
    </source>
</evidence>
<dbReference type="Ensembl" id="ENSCAFT00000004245.5">
    <property type="protein sequence ID" value="ENSCAFP00000003929.5"/>
    <property type="gene ID" value="ENSCAFG00000023949.4"/>
</dbReference>
<dbReference type="AlphaFoldDB" id="A0A8P0N5Q4"/>
<sequence length="404" mass="44561">MGGCAHCGPPRAAAPPPPPRAAAPRPRRPRTRSEEPRQVRAHTRPDATTPRAQPPAREPPPRSDRPLGPLTRGDSGGAPGTCRPDAPGPQDASLRGGAAAPPASGAERSGGGARGPEARPCRLRPAAPSPLFSRRVRRNPGAPESRPAALPGAPSHAMLVLRSRLAAALAARTLAPQVCSSFATGPRQYDGTFYEFRTYYLKPSKMNEFLENTKKNIHLRTAHSELVGYWSVEFGGRMNKVFHIWKYDNFAHRTEVRKALAKDKEWQEQYLIPNLALIDKQESEITYLVPWSKLEEPPKEGIYELATFQMKPGGPALWGDPFKRAVHTHVNRGYTKLVGVFHAEYGVLNRVHVLWWNESADSRAAGRHQSHEDPRVVAAVRESVNYLVSQQNMLLIPTSFSPLK</sequence>
<dbReference type="Proteomes" id="UP000002254">
    <property type="component" value="Chromosome 11"/>
</dbReference>
<feature type="domain" description="NIPSNAP" evidence="3">
    <location>
        <begin position="194"/>
        <end position="293"/>
    </location>
</feature>
<dbReference type="InterPro" id="IPR012577">
    <property type="entry name" value="NIPSNAP"/>
</dbReference>
<organism evidence="4 5">
    <name type="scientific">Canis lupus familiaris</name>
    <name type="common">Dog</name>
    <name type="synonym">Canis familiaris</name>
    <dbReference type="NCBI Taxonomy" id="9615"/>
    <lineage>
        <taxon>Eukaryota</taxon>
        <taxon>Metazoa</taxon>
        <taxon>Chordata</taxon>
        <taxon>Craniata</taxon>
        <taxon>Vertebrata</taxon>
        <taxon>Euteleostomi</taxon>
        <taxon>Mammalia</taxon>
        <taxon>Eutheria</taxon>
        <taxon>Laurasiatheria</taxon>
        <taxon>Carnivora</taxon>
        <taxon>Caniformia</taxon>
        <taxon>Canidae</taxon>
        <taxon>Canis</taxon>
    </lineage>
</organism>
<proteinExistence type="inferred from homology"/>
<feature type="region of interest" description="Disordered" evidence="2">
    <location>
        <begin position="1"/>
        <end position="152"/>
    </location>
</feature>
<evidence type="ECO:0000259" key="3">
    <source>
        <dbReference type="Pfam" id="PF07978"/>
    </source>
</evidence>
<dbReference type="InterPro" id="IPR051557">
    <property type="entry name" value="NipSnap_domain"/>
</dbReference>
<dbReference type="Gene3D" id="3.30.70.100">
    <property type="match status" value="2"/>
</dbReference>
<protein>
    <recommendedName>
        <fullName evidence="3">NIPSNAP domain-containing protein</fullName>
    </recommendedName>
</protein>
<evidence type="ECO:0000256" key="2">
    <source>
        <dbReference type="SAM" id="MobiDB-lite"/>
    </source>
</evidence>
<feature type="compositionally biased region" description="Pro residues" evidence="2">
    <location>
        <begin position="12"/>
        <end position="21"/>
    </location>
</feature>
<reference evidence="4 5" key="1">
    <citation type="journal article" date="2005" name="Nature">
        <title>Genome sequence, comparative analysis and haplotype structure of the domestic dog.</title>
        <authorList>
            <consortium name="Broad Sequencing Platform"/>
            <person name="Lindblad-Toh K."/>
            <person name="Wade C.M."/>
            <person name="Mikkelsen T.S."/>
            <person name="Karlsson E.K."/>
            <person name="Jaffe D.B."/>
            <person name="Kamal M."/>
            <person name="Clamp M."/>
            <person name="Chang J.L."/>
            <person name="Kulbokas E.J. III"/>
            <person name="Zody M.C."/>
            <person name="Mauceli E."/>
            <person name="Xie X."/>
            <person name="Breen M."/>
            <person name="Wayne R.K."/>
            <person name="Ostrander E.A."/>
            <person name="Ponting C.P."/>
            <person name="Galibert F."/>
            <person name="Smith D.R."/>
            <person name="DeJong P.J."/>
            <person name="Kirkness E."/>
            <person name="Alvarez P."/>
            <person name="Biagi T."/>
            <person name="Brockman W."/>
            <person name="Butler J."/>
            <person name="Chin C.W."/>
            <person name="Cook A."/>
            <person name="Cuff J."/>
            <person name="Daly M.J."/>
            <person name="DeCaprio D."/>
            <person name="Gnerre S."/>
            <person name="Grabherr M."/>
            <person name="Kellis M."/>
            <person name="Kleber M."/>
            <person name="Bardeleben C."/>
            <person name="Goodstadt L."/>
            <person name="Heger A."/>
            <person name="Hitte C."/>
            <person name="Kim L."/>
            <person name="Koepfli K.P."/>
            <person name="Parker H.G."/>
            <person name="Pollinger J.P."/>
            <person name="Searle S.M."/>
            <person name="Sutter N.B."/>
            <person name="Thomas R."/>
            <person name="Webber C."/>
            <person name="Baldwin J."/>
            <person name="Abebe A."/>
            <person name="Abouelleil A."/>
            <person name="Aftuck L."/>
            <person name="Ait-Zahra M."/>
            <person name="Aldredge T."/>
            <person name="Allen N."/>
            <person name="An P."/>
            <person name="Anderson S."/>
            <person name="Antoine C."/>
            <person name="Arachchi H."/>
            <person name="Aslam A."/>
            <person name="Ayotte L."/>
            <person name="Bachantsang P."/>
            <person name="Barry A."/>
            <person name="Bayul T."/>
            <person name="Benamara M."/>
            <person name="Berlin A."/>
            <person name="Bessette D."/>
            <person name="Blitshteyn B."/>
            <person name="Bloom T."/>
            <person name="Blye J."/>
            <person name="Boguslavskiy L."/>
            <person name="Bonnet C."/>
            <person name="Boukhgalter B."/>
            <person name="Brown A."/>
            <person name="Cahill P."/>
            <person name="Calixte N."/>
            <person name="Camarata J."/>
            <person name="Cheshatsang Y."/>
            <person name="Chu J."/>
            <person name="Citroen M."/>
            <person name="Collymore A."/>
            <person name="Cooke P."/>
            <person name="Dawoe T."/>
            <person name="Daza R."/>
            <person name="Decktor K."/>
            <person name="DeGray S."/>
            <person name="Dhargay N."/>
            <person name="Dooley K."/>
            <person name="Dooley K."/>
            <person name="Dorje P."/>
            <person name="Dorjee K."/>
            <person name="Dorris L."/>
            <person name="Duffey N."/>
            <person name="Dupes A."/>
            <person name="Egbiremolen O."/>
            <person name="Elong R."/>
            <person name="Falk J."/>
            <person name="Farina A."/>
            <person name="Faro S."/>
            <person name="Ferguson D."/>
            <person name="Ferreira P."/>
            <person name="Fisher S."/>
            <person name="FitzGerald M."/>
            <person name="Foley K."/>
            <person name="Foley C."/>
            <person name="Franke A."/>
            <person name="Friedrich D."/>
            <person name="Gage D."/>
            <person name="Garber M."/>
            <person name="Gearin G."/>
            <person name="Giannoukos G."/>
            <person name="Goode T."/>
            <person name="Goyette A."/>
            <person name="Graham J."/>
            <person name="Grandbois E."/>
            <person name="Gyaltsen K."/>
            <person name="Hafez N."/>
            <person name="Hagopian D."/>
            <person name="Hagos B."/>
            <person name="Hall J."/>
            <person name="Healy C."/>
            <person name="Hegarty R."/>
            <person name="Honan T."/>
            <person name="Horn A."/>
            <person name="Houde N."/>
            <person name="Hughes L."/>
            <person name="Hunnicutt L."/>
            <person name="Husby M."/>
            <person name="Jester B."/>
            <person name="Jones C."/>
            <person name="Kamat A."/>
            <person name="Kanga B."/>
            <person name="Kells C."/>
            <person name="Khazanovich D."/>
            <person name="Kieu A.C."/>
            <person name="Kisner P."/>
            <person name="Kumar M."/>
            <person name="Lance K."/>
            <person name="Landers T."/>
            <person name="Lara M."/>
            <person name="Lee W."/>
            <person name="Leger J.P."/>
            <person name="Lennon N."/>
            <person name="Leuper L."/>
            <person name="LeVine S."/>
            <person name="Liu J."/>
            <person name="Liu X."/>
            <person name="Lokyitsang Y."/>
            <person name="Lokyitsang T."/>
            <person name="Lui A."/>
            <person name="Macdonald J."/>
            <person name="Major J."/>
            <person name="Marabella R."/>
            <person name="Maru K."/>
            <person name="Matthews C."/>
            <person name="McDonough S."/>
            <person name="Mehta T."/>
            <person name="Meldrim J."/>
            <person name="Melnikov A."/>
            <person name="Meneus L."/>
            <person name="Mihalev A."/>
            <person name="Mihova T."/>
            <person name="Miller K."/>
            <person name="Mittelman R."/>
            <person name="Mlenga V."/>
            <person name="Mulrain L."/>
            <person name="Munson G."/>
            <person name="Navidi A."/>
            <person name="Naylor J."/>
            <person name="Nguyen T."/>
            <person name="Nguyen N."/>
            <person name="Nguyen C."/>
            <person name="Nguyen T."/>
            <person name="Nicol R."/>
            <person name="Norbu N."/>
            <person name="Norbu C."/>
            <person name="Novod N."/>
            <person name="Nyima T."/>
            <person name="Olandt P."/>
            <person name="O'Neill B."/>
            <person name="O'Neill K."/>
            <person name="Osman S."/>
            <person name="Oyono L."/>
            <person name="Patti C."/>
            <person name="Perrin D."/>
            <person name="Phunkhang P."/>
            <person name="Pierre F."/>
            <person name="Priest M."/>
            <person name="Rachupka A."/>
            <person name="Raghuraman S."/>
            <person name="Rameau R."/>
            <person name="Ray V."/>
            <person name="Raymond C."/>
            <person name="Rege F."/>
            <person name="Rise C."/>
            <person name="Rogers J."/>
            <person name="Rogov P."/>
            <person name="Sahalie J."/>
            <person name="Settipalli S."/>
            <person name="Sharpe T."/>
            <person name="Shea T."/>
            <person name="Sheehan M."/>
            <person name="Sherpa N."/>
            <person name="Shi J."/>
            <person name="Shih D."/>
            <person name="Sloan J."/>
            <person name="Smith C."/>
            <person name="Sparrow T."/>
            <person name="Stalker J."/>
            <person name="Stange-Thomann N."/>
            <person name="Stavropoulos S."/>
            <person name="Stone C."/>
            <person name="Stone S."/>
            <person name="Sykes S."/>
            <person name="Tchuinga P."/>
            <person name="Tenzing P."/>
            <person name="Tesfaye S."/>
            <person name="Thoulutsang D."/>
            <person name="Thoulutsang Y."/>
            <person name="Topham K."/>
            <person name="Topping I."/>
            <person name="Tsamla T."/>
            <person name="Vassiliev H."/>
            <person name="Venkataraman V."/>
            <person name="Vo A."/>
            <person name="Wangchuk T."/>
            <person name="Wangdi T."/>
            <person name="Weiand M."/>
            <person name="Wilkinson J."/>
            <person name="Wilson A."/>
            <person name="Yadav S."/>
            <person name="Yang S."/>
            <person name="Yang X."/>
            <person name="Young G."/>
            <person name="Yu Q."/>
            <person name="Zainoun J."/>
            <person name="Zembek L."/>
            <person name="Zimmer A."/>
            <person name="Lander E.S."/>
        </authorList>
    </citation>
    <scope>NUCLEOTIDE SEQUENCE [LARGE SCALE GENOMIC DNA]</scope>
    <source>
        <strain evidence="4">Boxer</strain>
    </source>
</reference>
<feature type="domain" description="NIPSNAP" evidence="3">
    <location>
        <begin position="303"/>
        <end position="402"/>
    </location>
</feature>
<dbReference type="PANTHER" id="PTHR21017:SF19">
    <property type="entry name" value="PROTEIN NIPSNAP HOMOLOG 3B"/>
    <property type="match status" value="1"/>
</dbReference>
<dbReference type="SUPFAM" id="SSF54909">
    <property type="entry name" value="Dimeric alpha+beta barrel"/>
    <property type="match status" value="2"/>
</dbReference>
<feature type="compositionally biased region" description="Low complexity" evidence="2">
    <location>
        <begin position="95"/>
        <end position="107"/>
    </location>
</feature>
<accession>A0A8P0N5Q4</accession>
<dbReference type="GO" id="GO:0000423">
    <property type="term" value="P:mitophagy"/>
    <property type="evidence" value="ECO:0007669"/>
    <property type="project" value="UniProtKB-ARBA"/>
</dbReference>
<evidence type="ECO:0000256" key="1">
    <source>
        <dbReference type="ARBA" id="ARBA00005291"/>
    </source>
</evidence>
<reference evidence="4" key="2">
    <citation type="submission" date="2025-05" db="UniProtKB">
        <authorList>
            <consortium name="Ensembl"/>
        </authorList>
    </citation>
    <scope>IDENTIFICATION</scope>
</reference>
<comment type="similarity">
    <text evidence="1">Belongs to the NipSnap family.</text>
</comment>